<comment type="similarity">
    <text evidence="1">Belongs to the helicase family. RecQ subfamily.</text>
</comment>
<dbReference type="InterPro" id="IPR015940">
    <property type="entry name" value="UBA"/>
</dbReference>
<feature type="domain" description="UBA" evidence="5">
    <location>
        <begin position="5"/>
        <end position="46"/>
    </location>
</feature>
<protein>
    <recommendedName>
        <fullName evidence="9">ATP-dependent DNA helicase Q-like SIM</fullName>
    </recommendedName>
</protein>
<dbReference type="GO" id="GO:0005524">
    <property type="term" value="F:ATP binding"/>
    <property type="evidence" value="ECO:0007669"/>
    <property type="project" value="InterPro"/>
</dbReference>
<dbReference type="AlphaFoldDB" id="A0A0K9P500"/>
<dbReference type="InterPro" id="IPR014001">
    <property type="entry name" value="Helicase_ATP-bd"/>
</dbReference>
<proteinExistence type="inferred from homology"/>
<dbReference type="PROSITE" id="PS51192">
    <property type="entry name" value="HELICASE_ATP_BIND_1"/>
    <property type="match status" value="1"/>
</dbReference>
<keyword evidence="3" id="KW-0347">Helicase</keyword>
<dbReference type="FunFam" id="3.40.50.300:FF:001391">
    <property type="entry name" value="ATP-dependent DNA helicase"/>
    <property type="match status" value="1"/>
</dbReference>
<evidence type="ECO:0008006" key="9">
    <source>
        <dbReference type="Google" id="ProtNLM"/>
    </source>
</evidence>
<evidence type="ECO:0000259" key="6">
    <source>
        <dbReference type="PROSITE" id="PS51192"/>
    </source>
</evidence>
<dbReference type="Gene3D" id="3.40.50.300">
    <property type="entry name" value="P-loop containing nucleotide triphosphate hydrolases"/>
    <property type="match status" value="1"/>
</dbReference>
<accession>A0A0K9P500</accession>
<evidence type="ECO:0000256" key="3">
    <source>
        <dbReference type="ARBA" id="ARBA00022806"/>
    </source>
</evidence>
<dbReference type="GO" id="GO:0016787">
    <property type="term" value="F:hydrolase activity"/>
    <property type="evidence" value="ECO:0007669"/>
    <property type="project" value="UniProtKB-KW"/>
</dbReference>
<organism evidence="7 8">
    <name type="scientific">Zostera marina</name>
    <name type="common">Eelgrass</name>
    <dbReference type="NCBI Taxonomy" id="29655"/>
    <lineage>
        <taxon>Eukaryota</taxon>
        <taxon>Viridiplantae</taxon>
        <taxon>Streptophyta</taxon>
        <taxon>Embryophyta</taxon>
        <taxon>Tracheophyta</taxon>
        <taxon>Spermatophyta</taxon>
        <taxon>Magnoliopsida</taxon>
        <taxon>Liliopsida</taxon>
        <taxon>Zosteraceae</taxon>
        <taxon>Zostera</taxon>
    </lineage>
</organism>
<feature type="compositionally biased region" description="Acidic residues" evidence="4">
    <location>
        <begin position="443"/>
        <end position="456"/>
    </location>
</feature>
<evidence type="ECO:0000313" key="8">
    <source>
        <dbReference type="Proteomes" id="UP000036987"/>
    </source>
</evidence>
<dbReference type="Pfam" id="PF00270">
    <property type="entry name" value="DEAD"/>
    <property type="match status" value="1"/>
</dbReference>
<dbReference type="OMA" id="ENERCQQ"/>
<dbReference type="InterPro" id="IPR027417">
    <property type="entry name" value="P-loop_NTPase"/>
</dbReference>
<dbReference type="InterPro" id="IPR004589">
    <property type="entry name" value="DNA_helicase_ATP-dep_RecQ"/>
</dbReference>
<keyword evidence="2" id="KW-0378">Hydrolase</keyword>
<dbReference type="PROSITE" id="PS50030">
    <property type="entry name" value="UBA"/>
    <property type="match status" value="1"/>
</dbReference>
<keyword evidence="3" id="KW-0547">Nucleotide-binding</keyword>
<keyword evidence="8" id="KW-1185">Reference proteome</keyword>
<dbReference type="GO" id="GO:0006310">
    <property type="term" value="P:DNA recombination"/>
    <property type="evidence" value="ECO:0007669"/>
    <property type="project" value="InterPro"/>
</dbReference>
<dbReference type="STRING" id="29655.A0A0K9P500"/>
<feature type="domain" description="Helicase ATP-binding" evidence="6">
    <location>
        <begin position="197"/>
        <end position="373"/>
    </location>
</feature>
<evidence type="ECO:0000313" key="7">
    <source>
        <dbReference type="EMBL" id="KMZ64079.1"/>
    </source>
</evidence>
<sequence>MKNVNGSSDLIIAKLLEMGFDYSKVMEAVDVVGSCLADSIEFILKGSNNFVKDDRISNKTSNAHCHVTSSMGSLDSSSLLNTRLKQSSIKDLLQSSRKTRKRGSCSSSSSLLKEKAFLPHSNQKLTPSPQHDLCSHIHEEKMESSILENERCQQQQYSQRISLNDQECLWDWEQKISCILQKHFKFSFLKDFQKDALKAWLAHRDSLILAATGSGKSLCFQLPALLTKKVVVVISPLISLMHDQCLKLSKHGISACFLGSGQPDSSVEQKALRGLYDIVYVCPETILRLIDPLKRLAEGRGIALFAIDEAHCVSKWGHDFRPDYMRLSVLRENFRACNLKSINFDIPLMALTATATIPVRKDIVKSLNMEAETTIILTSFYRPNLRFSVKHSKCSLSSYDLDFNDLIEFHTSRRNSRNDSFDTAGKEPKVGVDVCGSDKTSFEEDSTDEECSDQNEDDGKFPFSPSKAQMTVEFLEDELDDCQDVDDLDGNIFMAKDFFLIK</sequence>
<reference evidence="8" key="1">
    <citation type="journal article" date="2016" name="Nature">
        <title>The genome of the seagrass Zostera marina reveals angiosperm adaptation to the sea.</title>
        <authorList>
            <person name="Olsen J.L."/>
            <person name="Rouze P."/>
            <person name="Verhelst B."/>
            <person name="Lin Y.-C."/>
            <person name="Bayer T."/>
            <person name="Collen J."/>
            <person name="Dattolo E."/>
            <person name="De Paoli E."/>
            <person name="Dittami S."/>
            <person name="Maumus F."/>
            <person name="Michel G."/>
            <person name="Kersting A."/>
            <person name="Lauritano C."/>
            <person name="Lohaus R."/>
            <person name="Toepel M."/>
            <person name="Tonon T."/>
            <person name="Vanneste K."/>
            <person name="Amirebrahimi M."/>
            <person name="Brakel J."/>
            <person name="Bostroem C."/>
            <person name="Chovatia M."/>
            <person name="Grimwood J."/>
            <person name="Jenkins J.W."/>
            <person name="Jueterbock A."/>
            <person name="Mraz A."/>
            <person name="Stam W.T."/>
            <person name="Tice H."/>
            <person name="Bornberg-Bauer E."/>
            <person name="Green P.J."/>
            <person name="Pearson G.A."/>
            <person name="Procaccini G."/>
            <person name="Duarte C.M."/>
            <person name="Schmutz J."/>
            <person name="Reusch T.B.H."/>
            <person name="Van de Peer Y."/>
        </authorList>
    </citation>
    <scope>NUCLEOTIDE SEQUENCE [LARGE SCALE GENOMIC DNA]</scope>
    <source>
        <strain evidence="8">cv. Finnish</strain>
    </source>
</reference>
<gene>
    <name evidence="7" type="ORF">ZOSMA_385G00040</name>
</gene>
<dbReference type="CDD" id="cd17920">
    <property type="entry name" value="DEXHc_RecQ"/>
    <property type="match status" value="1"/>
</dbReference>
<dbReference type="OrthoDB" id="10261556at2759"/>
<evidence type="ECO:0000256" key="1">
    <source>
        <dbReference type="ARBA" id="ARBA00005446"/>
    </source>
</evidence>
<dbReference type="GO" id="GO:0004386">
    <property type="term" value="F:helicase activity"/>
    <property type="evidence" value="ECO:0007669"/>
    <property type="project" value="UniProtKB-KW"/>
</dbReference>
<dbReference type="PANTHER" id="PTHR13710">
    <property type="entry name" value="DNA HELICASE RECQ FAMILY MEMBER"/>
    <property type="match status" value="1"/>
</dbReference>
<dbReference type="SUPFAM" id="SSF52540">
    <property type="entry name" value="P-loop containing nucleoside triphosphate hydrolases"/>
    <property type="match status" value="1"/>
</dbReference>
<keyword evidence="3" id="KW-0067">ATP-binding</keyword>
<feature type="region of interest" description="Disordered" evidence="4">
    <location>
        <begin position="437"/>
        <end position="462"/>
    </location>
</feature>
<dbReference type="InterPro" id="IPR011545">
    <property type="entry name" value="DEAD/DEAH_box_helicase_dom"/>
</dbReference>
<evidence type="ECO:0000256" key="4">
    <source>
        <dbReference type="SAM" id="MobiDB-lite"/>
    </source>
</evidence>
<name>A0A0K9P500_ZOSMR</name>
<dbReference type="Proteomes" id="UP000036987">
    <property type="component" value="Unassembled WGS sequence"/>
</dbReference>
<dbReference type="PANTHER" id="PTHR13710:SF69">
    <property type="entry name" value="ATP-DEPENDENT DNA HELICASE Q-LIKE SIM"/>
    <property type="match status" value="1"/>
</dbReference>
<dbReference type="NCBIfam" id="TIGR00614">
    <property type="entry name" value="recQ_fam"/>
    <property type="match status" value="1"/>
</dbReference>
<dbReference type="GO" id="GO:0003676">
    <property type="term" value="F:nucleic acid binding"/>
    <property type="evidence" value="ECO:0007669"/>
    <property type="project" value="InterPro"/>
</dbReference>
<evidence type="ECO:0000259" key="5">
    <source>
        <dbReference type="PROSITE" id="PS50030"/>
    </source>
</evidence>
<dbReference type="EMBL" id="LFYR01001186">
    <property type="protein sequence ID" value="KMZ64079.1"/>
    <property type="molecule type" value="Genomic_DNA"/>
</dbReference>
<comment type="caution">
    <text evidence="7">The sequence shown here is derived from an EMBL/GenBank/DDBJ whole genome shotgun (WGS) entry which is preliminary data.</text>
</comment>
<evidence type="ECO:0000256" key="2">
    <source>
        <dbReference type="ARBA" id="ARBA00022801"/>
    </source>
</evidence>
<dbReference type="SMART" id="SM00487">
    <property type="entry name" value="DEXDc"/>
    <property type="match status" value="1"/>
</dbReference>